<comment type="caution">
    <text evidence="2">The sequence shown here is derived from an EMBL/GenBank/DDBJ whole genome shotgun (WGS) entry which is preliminary data.</text>
</comment>
<organism evidence="2 3">
    <name type="scientific">Acidipila rosea</name>
    <dbReference type="NCBI Taxonomy" id="768535"/>
    <lineage>
        <taxon>Bacteria</taxon>
        <taxon>Pseudomonadati</taxon>
        <taxon>Acidobacteriota</taxon>
        <taxon>Terriglobia</taxon>
        <taxon>Terriglobales</taxon>
        <taxon>Acidobacteriaceae</taxon>
        <taxon>Acidipila</taxon>
    </lineage>
</organism>
<evidence type="ECO:0000256" key="1">
    <source>
        <dbReference type="SAM" id="Coils"/>
    </source>
</evidence>
<evidence type="ECO:0000313" key="3">
    <source>
        <dbReference type="Proteomes" id="UP000295210"/>
    </source>
</evidence>
<evidence type="ECO:0000313" key="2">
    <source>
        <dbReference type="EMBL" id="TCK75823.1"/>
    </source>
</evidence>
<proteinExistence type="predicted"/>
<protein>
    <submittedName>
        <fullName evidence="2">Uncharacterized protein</fullName>
    </submittedName>
</protein>
<reference evidence="2 3" key="1">
    <citation type="submission" date="2019-03" db="EMBL/GenBank/DDBJ databases">
        <title>Genomic Encyclopedia of Type Strains, Phase IV (KMG-IV): sequencing the most valuable type-strain genomes for metagenomic binning, comparative biology and taxonomic classification.</title>
        <authorList>
            <person name="Goeker M."/>
        </authorList>
    </citation>
    <scope>NUCLEOTIDE SEQUENCE [LARGE SCALE GENOMIC DNA]</scope>
    <source>
        <strain evidence="2 3">DSM 103428</strain>
    </source>
</reference>
<gene>
    <name evidence="2" type="ORF">C7378_0818</name>
</gene>
<name>A0A4R1LG41_9BACT</name>
<feature type="coiled-coil region" evidence="1">
    <location>
        <begin position="61"/>
        <end position="88"/>
    </location>
</feature>
<dbReference type="Proteomes" id="UP000295210">
    <property type="component" value="Unassembled WGS sequence"/>
</dbReference>
<keyword evidence="3" id="KW-1185">Reference proteome</keyword>
<dbReference type="EMBL" id="SMGK01000001">
    <property type="protein sequence ID" value="TCK75823.1"/>
    <property type="molecule type" value="Genomic_DNA"/>
</dbReference>
<dbReference type="AlphaFoldDB" id="A0A4R1LG41"/>
<keyword evidence="1" id="KW-0175">Coiled coil</keyword>
<sequence>MSIAASLLLLAGIMIYVFYPERNIEAQTQKTRLDFLLERKDVLYENLRDLNFEYRAGKYLEEDYAAQRASMENEAAEVLAEIESIEGALRPGRRAFGA</sequence>
<dbReference type="RefSeq" id="WP_131992003.1">
    <property type="nucleotide sequence ID" value="NZ_SMGK01000001.1"/>
</dbReference>
<dbReference type="OrthoDB" id="129601at2"/>
<accession>A0A4R1LG41</accession>